<proteinExistence type="predicted"/>
<feature type="compositionally biased region" description="Basic and acidic residues" evidence="3">
    <location>
        <begin position="1"/>
        <end position="20"/>
    </location>
</feature>
<protein>
    <recommendedName>
        <fullName evidence="4">TFIIS N-terminal domain-containing protein</fullName>
    </recommendedName>
</protein>
<organism evidence="5 6">
    <name type="scientific">Plasmodium relictum</name>
    <dbReference type="NCBI Taxonomy" id="85471"/>
    <lineage>
        <taxon>Eukaryota</taxon>
        <taxon>Sar</taxon>
        <taxon>Alveolata</taxon>
        <taxon>Apicomplexa</taxon>
        <taxon>Aconoidasida</taxon>
        <taxon>Haemosporida</taxon>
        <taxon>Plasmodiidae</taxon>
        <taxon>Plasmodium</taxon>
        <taxon>Plasmodium (Haemamoeba)</taxon>
    </lineage>
</organism>
<dbReference type="GeneID" id="39735366"/>
<feature type="region of interest" description="Disordered" evidence="3">
    <location>
        <begin position="1"/>
        <end position="26"/>
    </location>
</feature>
<evidence type="ECO:0000256" key="2">
    <source>
        <dbReference type="SAM" id="Coils"/>
    </source>
</evidence>
<dbReference type="Proteomes" id="UP000220158">
    <property type="component" value="Chromosome 7"/>
</dbReference>
<comment type="subcellular location">
    <subcellularLocation>
        <location evidence="1">Nucleus</location>
    </subcellularLocation>
</comment>
<feature type="coiled-coil region" evidence="2">
    <location>
        <begin position="255"/>
        <end position="299"/>
    </location>
</feature>
<evidence type="ECO:0000256" key="3">
    <source>
        <dbReference type="SAM" id="MobiDB-lite"/>
    </source>
</evidence>
<dbReference type="InterPro" id="IPR035441">
    <property type="entry name" value="TFIIS/LEDGF_dom_sf"/>
</dbReference>
<dbReference type="VEuPathDB" id="PlasmoDB:PRELSG_0703000"/>
<dbReference type="PROSITE" id="PS51319">
    <property type="entry name" value="TFIIS_N"/>
    <property type="match status" value="1"/>
</dbReference>
<dbReference type="InterPro" id="IPR017923">
    <property type="entry name" value="TFIIS_N"/>
</dbReference>
<evidence type="ECO:0000259" key="4">
    <source>
        <dbReference type="PROSITE" id="PS51319"/>
    </source>
</evidence>
<dbReference type="KEGG" id="prel:PRELSG_0703000"/>
<feature type="coiled-coil region" evidence="2">
    <location>
        <begin position="556"/>
        <end position="583"/>
    </location>
</feature>
<dbReference type="GO" id="GO:0005634">
    <property type="term" value="C:nucleus"/>
    <property type="evidence" value="ECO:0007669"/>
    <property type="project" value="UniProtKB-SubCell"/>
</dbReference>
<evidence type="ECO:0000313" key="6">
    <source>
        <dbReference type="Proteomes" id="UP000220158"/>
    </source>
</evidence>
<dbReference type="EMBL" id="LN835302">
    <property type="protein sequence ID" value="CRG99265.1"/>
    <property type="molecule type" value="Genomic_DNA"/>
</dbReference>
<dbReference type="Gene3D" id="1.20.930.10">
    <property type="entry name" value="Conserved domain common to transcription factors TFIIS, elongin A, CRSP70"/>
    <property type="match status" value="1"/>
</dbReference>
<reference evidence="5 6" key="1">
    <citation type="submission" date="2015-04" db="EMBL/GenBank/DDBJ databases">
        <authorList>
            <consortium name="Pathogen Informatics"/>
        </authorList>
    </citation>
    <scope>NUCLEOTIDE SEQUENCE [LARGE SCALE GENOMIC DNA]</scope>
    <source>
        <strain evidence="5 6">SGS1</strain>
    </source>
</reference>
<gene>
    <name evidence="5" type="ORF">PRELSG_0703000</name>
</gene>
<feature type="region of interest" description="Disordered" evidence="3">
    <location>
        <begin position="532"/>
        <end position="553"/>
    </location>
</feature>
<feature type="compositionally biased region" description="Basic and acidic residues" evidence="3">
    <location>
        <begin position="532"/>
        <end position="545"/>
    </location>
</feature>
<dbReference type="Pfam" id="PF08711">
    <property type="entry name" value="Med26"/>
    <property type="match status" value="1"/>
</dbReference>
<evidence type="ECO:0000256" key="1">
    <source>
        <dbReference type="PROSITE-ProRule" id="PRU00649"/>
    </source>
</evidence>
<keyword evidence="6" id="KW-1185">Reference proteome</keyword>
<feature type="region of interest" description="Disordered" evidence="3">
    <location>
        <begin position="131"/>
        <end position="166"/>
    </location>
</feature>
<feature type="domain" description="TFIIS N-terminal" evidence="4">
    <location>
        <begin position="347"/>
        <end position="432"/>
    </location>
</feature>
<sequence>MENFLKEKNANEISKNETKKNTGNRNLKNNVKHLRLNENKDLSVSVEKKNITDKNNIAKKSKIINEQKNNILKVENSSSSMNSKSKSNEYINMYNKAQSINHVIGKKKNKEKLKKKKKLVENELQEKLDNKYNDADEDISTKNDSTEKSEMVVKERENNVNDNQKPEKDNKQIILELKNTLNIVDNFNSSNKIDGLTSDEVKILDNWYFANKLKIITCLFEYKPLHINLLNSLYSIHPFFKNNKSKIIIYLKYMKKKYENSLKEGKKNEKEEKEKNLSLNCKNTILNLLENNIENLKQKEYMAKFVTLIKNENSYAKLKHYFNFLLVCQINIYETFSEQNGILCIKCILQRIAKSKLIKKNVVLIIHILNFLKKLNITIDHLKSTLIGIPINFIARNKLDEQNGMDYRTNDETAINIAKELINKWKLIRDKTLNSKNGEQVDKSMNKNVITQIENKIEKIENNLEKHSKNGTNGIYMERKSKNEVILKNIVNDNNTSNNNNKTNNTNILKNIEDVTNNVQLSSNYSKSIMRNDKKLIDENKEKSKNKNSTKSTESKNIMLEIIDTLNEEYEKKKKRHLEYKKAKIEGKIKRFSALKNNSENSKNDNLLADIKNISKLDFDNTLNKKIKINDIAGINNNFNDIKSNIQNYNCNINVMNRTSNNFAPFDKYKIKENYTIDNNIKNKSPNELANESYKNILLHHNLNRNIQSQGNIRDKENLIDSHVYLNKYNTYDVDPMNSNYFSNSISHNINNIKNKNDNDNNYKANEINNNPSNIKNVNNIDYLNKHILSNSIYYNIHDKIINSGNCKIKSDIITPNNILKKTSNENFNSFSVNKNEYTTKNNSDENNYNFTRDKIHDQMKFINKKSDKYSYNKSYENDNLQETNKLNDKNSFKDPFEYYSNNQNDINGINQIEIESITKKIGDCNKNNISINNNTYSTYNSSEYSNYIQNDVSLSMYNNPLNALNYQNTLQNKENSLFFNNNTILKENSKNNIQNIYNNSPNDIINANEKNINYNNFYSNMYSNNSLSNSLDKNTREQVEINDVTHINSPPDFIKKKVDSNIIETEEKGTCLNNIDKNSTDNNLFYNTNENNLRNLKEVKGNKSEHVMSVYGNDSTSLYNSNLNNPSLELNKLIDKNVYDVNDNSIKVKNQELHEDNIKTGYYNFGNNINTSDHFLNKECYRLNSTDFKNISSNLKDISESNREENEKNNKKIYLENKVNNYSQFSEQKIAEFNNVNMKSNNNFLNTKEMLDNSLNEIFKNFKNLEKIKVTYEIAVTDNYYPLKIYDDIEVIKNDLIINFIYNKSETVHIYLNNNISDVEKNNSERMKICNNSLFELNNSCSNLRNTESVNEKCNKNGINTLNNISNTNNLNNLSDINNLNNNFNILPLPELFNPPNLDELKLPFIPIISNLPSSPNIIPPILFPPYNTTNEYKEQVVNNINGVPNTTKNSTFCSNSKLNESFDEFIKKFDEDIQKILLKNTDLANLLMNKPNVVEKMLKGPQYINEALSSLEEELKNWNKSNLNS</sequence>
<keyword evidence="2" id="KW-0175">Coiled coil</keyword>
<accession>A0A1J1H3X4</accession>
<evidence type="ECO:0000313" key="5">
    <source>
        <dbReference type="EMBL" id="CRG99265.1"/>
    </source>
</evidence>
<feature type="coiled-coil region" evidence="2">
    <location>
        <begin position="443"/>
        <end position="470"/>
    </location>
</feature>
<feature type="coiled-coil region" evidence="2">
    <location>
        <begin position="103"/>
        <end position="130"/>
    </location>
</feature>
<dbReference type="RefSeq" id="XP_028532272.1">
    <property type="nucleotide sequence ID" value="XM_028675710.1"/>
</dbReference>
<dbReference type="OrthoDB" id="378545at2759"/>
<dbReference type="SUPFAM" id="SSF47676">
    <property type="entry name" value="Conserved domain common to transcription factors TFIIS, elongin A, CRSP70"/>
    <property type="match status" value="1"/>
</dbReference>
<name>A0A1J1H3X4_PLARL</name>
<keyword evidence="1" id="KW-0539">Nucleus</keyword>